<feature type="compositionally biased region" description="Low complexity" evidence="1">
    <location>
        <begin position="2530"/>
        <end position="2540"/>
    </location>
</feature>
<proteinExistence type="predicted"/>
<evidence type="ECO:0008006" key="4">
    <source>
        <dbReference type="Google" id="ProtNLM"/>
    </source>
</evidence>
<feature type="compositionally biased region" description="Low complexity" evidence="1">
    <location>
        <begin position="2548"/>
        <end position="2560"/>
    </location>
</feature>
<evidence type="ECO:0000313" key="3">
    <source>
        <dbReference type="Proteomes" id="UP001189429"/>
    </source>
</evidence>
<name>A0ABN9Q077_9DINO</name>
<reference evidence="2" key="1">
    <citation type="submission" date="2023-10" db="EMBL/GenBank/DDBJ databases">
        <authorList>
            <person name="Chen Y."/>
            <person name="Shah S."/>
            <person name="Dougan E. K."/>
            <person name="Thang M."/>
            <person name="Chan C."/>
        </authorList>
    </citation>
    <scope>NUCLEOTIDE SEQUENCE [LARGE SCALE GENOMIC DNA]</scope>
</reference>
<accession>A0ABN9Q077</accession>
<feature type="region of interest" description="Disordered" evidence="1">
    <location>
        <begin position="833"/>
        <end position="862"/>
    </location>
</feature>
<protein>
    <recommendedName>
        <fullName evidence="4">Calmodulin</fullName>
    </recommendedName>
</protein>
<comment type="caution">
    <text evidence="2">The sequence shown here is derived from an EMBL/GenBank/DDBJ whole genome shotgun (WGS) entry which is preliminary data.</text>
</comment>
<feature type="compositionally biased region" description="Acidic residues" evidence="1">
    <location>
        <begin position="849"/>
        <end position="859"/>
    </location>
</feature>
<evidence type="ECO:0000313" key="2">
    <source>
        <dbReference type="EMBL" id="CAK0796330.1"/>
    </source>
</evidence>
<evidence type="ECO:0000256" key="1">
    <source>
        <dbReference type="SAM" id="MobiDB-lite"/>
    </source>
</evidence>
<feature type="region of interest" description="Disordered" evidence="1">
    <location>
        <begin position="2352"/>
        <end position="2395"/>
    </location>
</feature>
<feature type="compositionally biased region" description="Basic and acidic residues" evidence="1">
    <location>
        <begin position="1517"/>
        <end position="1530"/>
    </location>
</feature>
<feature type="compositionally biased region" description="Low complexity" evidence="1">
    <location>
        <begin position="2567"/>
        <end position="2576"/>
    </location>
</feature>
<dbReference type="EMBL" id="CAUYUJ010001519">
    <property type="protein sequence ID" value="CAK0796330.1"/>
    <property type="molecule type" value="Genomic_DNA"/>
</dbReference>
<keyword evidence="3" id="KW-1185">Reference proteome</keyword>
<gene>
    <name evidence="2" type="ORF">PCOR1329_LOCUS5736</name>
</gene>
<dbReference type="Proteomes" id="UP001189429">
    <property type="component" value="Unassembled WGS sequence"/>
</dbReference>
<feature type="region of interest" description="Disordered" evidence="1">
    <location>
        <begin position="1507"/>
        <end position="1532"/>
    </location>
</feature>
<feature type="region of interest" description="Disordered" evidence="1">
    <location>
        <begin position="2522"/>
        <end position="2608"/>
    </location>
</feature>
<sequence>MKRLKALSHGDFEVILSGGEAKEKTSVIIIVQREEGTAEDSFRLTLVNRSPAQRSEGDDGLIYHPYFLDSSLQVLRKTVLTFQGIPGAKIIDEAVLYELMKEMSLMAKPGDGLRYIYEVIMPHLAGRTRLSECAEMAEARQLDLSGAAPPEFEASLSTEQPVERRWKTLERAVAHMLSACGATNEEVGQVLLEMDLIGASRLRDDMELRRSEFQSGVSTIIKEYCRYIRIGASQGFRSCCGGGKAQELIDILDQMEAQSDRIVTTVDHIVPPVLELWGGAKTASNPWVLNGMCQRAWTDEWAGPVMETGSGSFVDMQLTLPEDAAKTPEVLVTELIHACAAKCVHLESKGHIMGLRSMMLRVAAIVEHCFLERLRDLPQPPGDPVMLEDVPQHALRRGDEVRVVKRQGKTLRIQRRSGGDAVDVPAGAVGDDPEKCVYRRLWTGQRHQTLQNRMLQDLHIISAHYAMAVLSGGGRRCYLGDGVLARTATTFLTILCVMDASLRAKSPNNLLLADILRGNVLEDPAIKNPEFRACVPLGFSTSTLSGVDVTLLMSNLESCNPDVLRCRAKVLAYIQVVEKLARPPKPGFIDNDQSKPEGPWLLCDWKPDREFTADEPKCIFYPSLAQELQLNRYRPATDVNLPVAMSDSGKRDDVTLCMLLACVCQYIPNPKEAKPDRPKYLGDLDDFGGSQVGPMAGPGMVRAVAREDRDESAQGWMWHRWKKNEEVHMACEVVWMCRAVLEDCLVLNFAGQEEGLKSHSDKIKTAYTPNLILPKWLPVEGEMGDPRRLAVAFGNLNASETSDGKQCACGLPSDDTIQKGATSVFEELAMGVIGSKDDLEEPPEKEAEPDQEEAEDVEGEIAAQKPARVRLLSRPKPLNEHDVLTCDQDGLNRYDNQLSIEEAEHVHCILTTPRLCIPLLVQWFGQDRHGKLLQDDLRNVFHRALFEPGEFLTEKDQAAVFGAAGQTEEVMVPLQLPEKPTKATQMDEDRHYWGRYTEYYRKRAKFGTECGRFFEELKGPSAKELLASWNRIAYGASSLAKDSYRAAAVKLVEYFCRIGCELARLIRQNRDVLARCKEEYEEMVEWLGTVCVQHLRTYISKVEADPHLGGADRRAYLHKFQLLLVTLSEWKLGEADTPVLMGSQLAIEGKDEESQAGAHDEEAEAYDSYSLLVHEYMLSAAWLSGKDTSSAVEAALCRSRPKVLAWAEDRSRKLDGLLSQIVAMARGQAFTACLALPEWGPKWAPAKAMDPICEQTLESAHPMTGGISTVDVVSFPGAPYISITFDAFTDLDENSTLMFYKDAACREAVPNCEVMSGSALSGDWPGIAGKQTLNVFAETVYYKAVAAVGSEAWGFKFRATAPVSEDGCARLEEYASKMHIAELALAEMQNDVERAQSYLMRSCQQLTAKAKSLQEASSGGLFTDETEREQVSLQTGEVFFDNKPPLAVPTRLRETADFQAVFGDLQPRCTVVEDSSHRVWYQVADNTEGRAATYMLRQWKSRESCYLQGGDATDPAQDDKKKDSKKKEETPWGPAQVDKFTFALLTEQGWPGYPRLVQDQGRPGENTKLRYLDSTYERMHEQDIEDSRKKNRVMGRILQIITWTHPQQKSGDKKVPMKNLWKILFREATKENPRHLMYIRPPDGSMGAFVHIVYHDTLDVIEFFGIYDSGRRACRRLVCSSNFRLSLAIPPEDAPPARTSDGGMPFIKGSPFSPLYNGSGQKVEQPESVVIERSLLHSNTTLERLLQEQGDAAGQGPAFLPAGLLPLPPFPTRGYEGEDAGSESKDVEIYCHGDLFGSIPESLRVGYEFWRRGPNTIMGYPRRFDEKAYKEQNRAIPWWAGSAVIISMGGKDGFQSDDTASPLEVETQIYRVPWRNLEDSDGCAGLKVASRPLVLLNLMAPPKGSLLESVARLLARMELLSHALVWSSTVEAKSSGESREISFIQLPRLGLNFLLRTVEGEPRLECAQRSGMYIKARLPQESSLDRLGILRPWWPYILLESGSGRTDVLMANYKWDKIQLPSNPTFARCTPIEDGKWREEFKDKFFVYSVHPSCAYLVGTPAQLLFPVYLHLMSREYGAAHQLVGYTFGDSTGQVEDDDASRKDAEIAYRRRITEWIRGIKESGNEKAHVRIADMHSFLIRLDLAAAWVNESLESYALNFRSYLEVVQAGKVSAECRVPIDQELVWLSQYKDSCKDVNSPFPQDFEYRTRLMNAQKFGDSQFEVELDRSALQKDGGKSIGDIFAKSAANLDDALTRLSRTPPSQAPYQLVAAKAEKETENEDDAKPEQVKLTWKQAAPADGEATILGWRIFGKVAGEGLDSAYARRKEQRRLQHLEYEKRMLALGMVPRRLADSSQDEGGGGELRFKFSLRPEPRSSDQAALDALNGGRPDGQDEGHLRLLSAARQATGLDPPGDEFAQCGQVWEQYETVAWSRSPDHPSYVACAPASGDSTIGICRTDGRGHEMWEYCRSAPSLGCNGLGKLWFVFCSDLQRQTAPTPAPTAVMPGGAPGGATAPKGLVVATIPPTQGPTVKPTAAPSAAPTPLPTSKPTAAPSRGAHAAAHREAYGGAQRSAHAAAHREAHGGAQRGAHHHDRHPGAYAVPLRDPR</sequence>
<feature type="compositionally biased region" description="Basic and acidic residues" evidence="1">
    <location>
        <begin position="2364"/>
        <end position="2376"/>
    </location>
</feature>
<organism evidence="2 3">
    <name type="scientific">Prorocentrum cordatum</name>
    <dbReference type="NCBI Taxonomy" id="2364126"/>
    <lineage>
        <taxon>Eukaryota</taxon>
        <taxon>Sar</taxon>
        <taxon>Alveolata</taxon>
        <taxon>Dinophyceae</taxon>
        <taxon>Prorocentrales</taxon>
        <taxon>Prorocentraceae</taxon>
        <taxon>Prorocentrum</taxon>
    </lineage>
</organism>